<comment type="caution">
    <text evidence="12">The sequence shown here is derived from an EMBL/GenBank/DDBJ whole genome shotgun (WGS) entry which is preliminary data.</text>
</comment>
<evidence type="ECO:0000256" key="1">
    <source>
        <dbReference type="ARBA" id="ARBA00001942"/>
    </source>
</evidence>
<dbReference type="Pfam" id="PF00384">
    <property type="entry name" value="Molybdopterin"/>
    <property type="match status" value="1"/>
</dbReference>
<dbReference type="Proteomes" id="UP000838748">
    <property type="component" value="Unassembled WGS sequence"/>
</dbReference>
<dbReference type="InterPro" id="IPR050123">
    <property type="entry name" value="Prok_molybdopt-oxidoreductase"/>
</dbReference>
<dbReference type="EC" id="1.7.-.-" evidence="12"/>
<dbReference type="InterPro" id="IPR006657">
    <property type="entry name" value="MoPterin_dinucl-bd_dom"/>
</dbReference>
<evidence type="ECO:0000256" key="4">
    <source>
        <dbReference type="ARBA" id="ARBA00022485"/>
    </source>
</evidence>
<dbReference type="Pfam" id="PF04879">
    <property type="entry name" value="Molybdop_Fe4S4"/>
    <property type="match status" value="1"/>
</dbReference>
<dbReference type="CDD" id="cd02791">
    <property type="entry name" value="MopB_CT_Nitrate-R-NapA-like"/>
    <property type="match status" value="1"/>
</dbReference>
<dbReference type="Gene3D" id="2.40.40.20">
    <property type="match status" value="1"/>
</dbReference>
<evidence type="ECO:0000256" key="9">
    <source>
        <dbReference type="ARBA" id="ARBA00023014"/>
    </source>
</evidence>
<proteinExistence type="inferred from homology"/>
<dbReference type="SMART" id="SM00926">
    <property type="entry name" value="Molybdop_Fe4S4"/>
    <property type="match status" value="1"/>
</dbReference>
<name>A0ABN8E3S4_9VIBR</name>
<evidence type="ECO:0000256" key="7">
    <source>
        <dbReference type="ARBA" id="ARBA00023002"/>
    </source>
</evidence>
<protein>
    <submittedName>
        <fullName evidence="12">Nitrate reductase</fullName>
        <ecNumber evidence="12">1.7.-.-</ecNumber>
    </submittedName>
</protein>
<dbReference type="EMBL" id="CAKLDM010000002">
    <property type="protein sequence ID" value="CAH0539078.1"/>
    <property type="molecule type" value="Genomic_DNA"/>
</dbReference>
<dbReference type="PANTHER" id="PTHR43105">
    <property type="entry name" value="RESPIRATORY NITRATE REDUCTASE"/>
    <property type="match status" value="1"/>
</dbReference>
<comment type="similarity">
    <text evidence="3">Belongs to the prokaryotic molybdopterin-containing oxidoreductase family. NasA/NapA/NarB subfamily.</text>
</comment>
<dbReference type="InterPro" id="IPR041957">
    <property type="entry name" value="CT_Nitrate-R-NapA-like"/>
</dbReference>
<keyword evidence="9" id="KW-0411">Iron-sulfur</keyword>
<keyword evidence="5" id="KW-0500">Molybdenum</keyword>
<dbReference type="InterPro" id="IPR006656">
    <property type="entry name" value="Mopterin_OxRdtase"/>
</dbReference>
<evidence type="ECO:0000259" key="11">
    <source>
        <dbReference type="PROSITE" id="PS51669"/>
    </source>
</evidence>
<comment type="cofactor">
    <cofactor evidence="1">
        <name>Mo-bis(molybdopterin guanine dinucleotide)</name>
        <dbReference type="ChEBI" id="CHEBI:60539"/>
    </cofactor>
</comment>
<dbReference type="GO" id="GO:0016491">
    <property type="term" value="F:oxidoreductase activity"/>
    <property type="evidence" value="ECO:0007669"/>
    <property type="project" value="UniProtKB-KW"/>
</dbReference>
<accession>A0ABN8E3S4</accession>
<dbReference type="InterPro" id="IPR006963">
    <property type="entry name" value="Mopterin_OxRdtase_4Fe-4S_dom"/>
</dbReference>
<comment type="cofactor">
    <cofactor evidence="2">
        <name>[4Fe-4S] cluster</name>
        <dbReference type="ChEBI" id="CHEBI:49883"/>
    </cofactor>
</comment>
<dbReference type="Gene3D" id="3.40.228.10">
    <property type="entry name" value="Dimethylsulfoxide Reductase, domain 2"/>
    <property type="match status" value="1"/>
</dbReference>
<keyword evidence="13" id="KW-1185">Reference proteome</keyword>
<dbReference type="PANTHER" id="PTHR43105:SF9">
    <property type="entry name" value="NADPH-FE(3+) OXIDOREDUCTASE SUBUNIT ALPHA"/>
    <property type="match status" value="1"/>
</dbReference>
<reference evidence="12" key="1">
    <citation type="submission" date="2021-11" db="EMBL/GenBank/DDBJ databases">
        <authorList>
            <person name="Rodrigo-Torres L."/>
            <person name="Arahal R. D."/>
            <person name="Lucena T."/>
        </authorList>
    </citation>
    <scope>NUCLEOTIDE SEQUENCE</scope>
    <source>
        <strain evidence="12">CECT 7928</strain>
    </source>
</reference>
<feature type="domain" description="4Fe-4S Mo/W bis-MGD-type" evidence="11">
    <location>
        <begin position="6"/>
        <end position="62"/>
    </location>
</feature>
<evidence type="ECO:0000313" key="12">
    <source>
        <dbReference type="EMBL" id="CAH0539078.1"/>
    </source>
</evidence>
<dbReference type="RefSeq" id="WP_237361201.1">
    <property type="nucleotide sequence ID" value="NZ_CAKLDM010000002.1"/>
</dbReference>
<dbReference type="Gene3D" id="2.20.25.90">
    <property type="entry name" value="ADC-like domains"/>
    <property type="match status" value="1"/>
</dbReference>
<keyword evidence="6" id="KW-0479">Metal-binding</keyword>
<evidence type="ECO:0000256" key="5">
    <source>
        <dbReference type="ARBA" id="ARBA00022505"/>
    </source>
</evidence>
<dbReference type="SUPFAM" id="SSF50692">
    <property type="entry name" value="ADC-like"/>
    <property type="match status" value="1"/>
</dbReference>
<evidence type="ECO:0000256" key="10">
    <source>
        <dbReference type="ARBA" id="ARBA00023063"/>
    </source>
</evidence>
<keyword evidence="7 12" id="KW-0560">Oxidoreductase</keyword>
<keyword evidence="4" id="KW-0004">4Fe-4S</keyword>
<keyword evidence="8" id="KW-0408">Iron</keyword>
<evidence type="ECO:0000256" key="6">
    <source>
        <dbReference type="ARBA" id="ARBA00022723"/>
    </source>
</evidence>
<gene>
    <name evidence="12" type="primary">nasA</name>
    <name evidence="12" type="ORF">VMF7928_01876</name>
</gene>
<dbReference type="Gene3D" id="3.40.50.740">
    <property type="match status" value="1"/>
</dbReference>
<dbReference type="CDD" id="cd02754">
    <property type="entry name" value="MopB_Nitrate-R-NapA-like"/>
    <property type="match status" value="1"/>
</dbReference>
<evidence type="ECO:0000313" key="13">
    <source>
        <dbReference type="Proteomes" id="UP000838748"/>
    </source>
</evidence>
<keyword evidence="10" id="KW-0534">Nitrate assimilation</keyword>
<dbReference type="Pfam" id="PF01568">
    <property type="entry name" value="Molydop_binding"/>
    <property type="match status" value="1"/>
</dbReference>
<organism evidence="12 13">
    <name type="scientific">Vibrio marisflavi CECT 7928</name>
    <dbReference type="NCBI Taxonomy" id="634439"/>
    <lineage>
        <taxon>Bacteria</taxon>
        <taxon>Pseudomonadati</taxon>
        <taxon>Pseudomonadota</taxon>
        <taxon>Gammaproteobacteria</taxon>
        <taxon>Vibrionales</taxon>
        <taxon>Vibrionaceae</taxon>
        <taxon>Vibrio</taxon>
    </lineage>
</organism>
<evidence type="ECO:0000256" key="8">
    <source>
        <dbReference type="ARBA" id="ARBA00023004"/>
    </source>
</evidence>
<dbReference type="PROSITE" id="PS51669">
    <property type="entry name" value="4FE4S_MOW_BIS_MGD"/>
    <property type="match status" value="1"/>
</dbReference>
<dbReference type="SUPFAM" id="SSF53706">
    <property type="entry name" value="Formate dehydrogenase/DMSO reductase, domains 1-3"/>
    <property type="match status" value="1"/>
</dbReference>
<sequence>MEDSETGWIKTTCAYCGVGCGVEARPLSSGKLDIRGDKSHPANYGKLCTKGIALGETVVTEGRLLSPTLRSGSSEEEVDWKTATDLVAKKFSGTIEQFGPESVAFYVSGQLLTEDYYVANKLMKGFIGASNIDSNSRLCMASAVAGHKRAFGADIVPVCYEDIECSDMVVIVGSNLAWCHPVLFQRLRAAKQSNPKLKVVVVDPRKTDTNEIADTHLTINSGSDVVLFNGLFCYLFDSKVINSEFVDNHTQGLEEALLAARQDVQLSTITGLQSQEIQSFFYDFAQTEKVVTIYSQGVNQSIQGTDKVNSIINCHLATGKIGKEGCGPFSVTGQPNAMGGREVGALANMLTAHMEFDNEQHKKVVSEYWDTDNLSNGPGLKAVDMFQAINDGKIKAIWIMATNPAVSLPSNDMVIEALKKCPFVVVSDCIKQTDTTQLADVLLPAQGWSEKSGTVTNSERRMSRQRRLLPSPGMAKPDWWIVSKVAQKMGFLDAFDYLHEGEIFQEYVGLTTIDQDQSPRAFNLSGLVSMDEVQYAKMTPQQWPVAKYQFEATQNRFFADNQFFTPTKKAQFVAVRHCKQIVETNTDFPLELNTGRARDQWHTMTRTGLSASLAGHTPEPFVLVHPSTAKHNNLTSNSLAEVSSCRGSIIARVTLTNTISKNQVFMPIHWSDTNTNAGKPCELIDSNIDPISGQPEFKSTPVTIKAKDYNTIAIVVCRNKLVGLQASYWCLQKVKSGYLYRIASNQTSERLVAQLTLLVERTTNSRMRSFEKQKRNECVRINVLDRRCDSLITVKQETTHFAQAEIDSIVELCERQTAFEQEGELFSYLEPQIEV</sequence>
<evidence type="ECO:0000256" key="2">
    <source>
        <dbReference type="ARBA" id="ARBA00001966"/>
    </source>
</evidence>
<evidence type="ECO:0000256" key="3">
    <source>
        <dbReference type="ARBA" id="ARBA00008747"/>
    </source>
</evidence>
<dbReference type="InterPro" id="IPR009010">
    <property type="entry name" value="Asp_de-COase-like_dom_sf"/>
</dbReference>